<feature type="transmembrane region" description="Helical" evidence="1">
    <location>
        <begin position="6"/>
        <end position="25"/>
    </location>
</feature>
<dbReference type="EMBL" id="GL379829">
    <property type="protein sequence ID" value="EGT50611.1"/>
    <property type="molecule type" value="Genomic_DNA"/>
</dbReference>
<evidence type="ECO:0000313" key="2">
    <source>
        <dbReference type="EMBL" id="EGT50611.1"/>
    </source>
</evidence>
<dbReference type="AlphaFoldDB" id="G0N292"/>
<accession>G0N292</accession>
<gene>
    <name evidence="2" type="ORF">CAEBREN_00050</name>
</gene>
<evidence type="ECO:0000313" key="3">
    <source>
        <dbReference type="Proteomes" id="UP000008068"/>
    </source>
</evidence>
<keyword evidence="1" id="KW-1133">Transmembrane helix</keyword>
<proteinExistence type="predicted"/>
<dbReference type="PANTHER" id="PTHR31720:SF3">
    <property type="entry name" value="SERPENTINE RECEPTOR, CLASS Z-RELATED"/>
    <property type="match status" value="1"/>
</dbReference>
<feature type="transmembrane region" description="Helical" evidence="1">
    <location>
        <begin position="37"/>
        <end position="60"/>
    </location>
</feature>
<evidence type="ECO:0000256" key="1">
    <source>
        <dbReference type="SAM" id="Phobius"/>
    </source>
</evidence>
<organism evidence="3">
    <name type="scientific">Caenorhabditis brenneri</name>
    <name type="common">Nematode worm</name>
    <dbReference type="NCBI Taxonomy" id="135651"/>
    <lineage>
        <taxon>Eukaryota</taxon>
        <taxon>Metazoa</taxon>
        <taxon>Ecdysozoa</taxon>
        <taxon>Nematoda</taxon>
        <taxon>Chromadorea</taxon>
        <taxon>Rhabditida</taxon>
        <taxon>Rhabditina</taxon>
        <taxon>Rhabditomorpha</taxon>
        <taxon>Rhabditoidea</taxon>
        <taxon>Rhabditidae</taxon>
        <taxon>Peloderinae</taxon>
        <taxon>Caenorhabditis</taxon>
    </lineage>
</organism>
<dbReference type="HOGENOM" id="CLU_1533928_0_0_1"/>
<dbReference type="Proteomes" id="UP000008068">
    <property type="component" value="Unassembled WGS sequence"/>
</dbReference>
<reference evidence="3" key="1">
    <citation type="submission" date="2011-07" db="EMBL/GenBank/DDBJ databases">
        <authorList>
            <consortium name="Caenorhabditis brenneri Sequencing and Analysis Consortium"/>
            <person name="Wilson R.K."/>
        </authorList>
    </citation>
    <scope>NUCLEOTIDE SEQUENCE [LARGE SCALE GENOMIC DNA]</scope>
    <source>
        <strain evidence="3">PB2801</strain>
    </source>
</reference>
<name>G0N292_CAEBE</name>
<keyword evidence="1" id="KW-0472">Membrane</keyword>
<keyword evidence="3" id="KW-1185">Reference proteome</keyword>
<dbReference type="Pfam" id="PF10325">
    <property type="entry name" value="7TM_GPCR_Srz"/>
    <property type="match status" value="1"/>
</dbReference>
<dbReference type="InterPro" id="IPR018817">
    <property type="entry name" value="7TM_GPCR_serpentine_rcpt_Srz"/>
</dbReference>
<sequence length="175" mass="20170">MVVNIPVFLTIWLYIPILISIQKLTSISSNTSHPQKFIFWQILTVLAMKIVILLVLFFIADLPTHKLIILFRVLDSVVSPLIIQMSYLGCNQRNLKTLLEVMKPLWRSNTQVRARHHRKFGRGEFLSPKLSGASAFEITISVNYDPFENGEKLKHVGGEFKCRVKFEDDSNCFTF</sequence>
<dbReference type="PANTHER" id="PTHR31720">
    <property type="entry name" value="SERPENTINE RECEPTOR, CLASS Z-RELATED"/>
    <property type="match status" value="1"/>
</dbReference>
<protein>
    <submittedName>
        <fullName evidence="2">Uncharacterized protein</fullName>
    </submittedName>
</protein>
<keyword evidence="1" id="KW-0812">Transmembrane</keyword>
<dbReference type="InParanoid" id="G0N292"/>